<accession>A0A7S2GGR5</accession>
<dbReference type="AlphaFoldDB" id="A0A7S2GGR5"/>
<name>A0A7S2GGR5_9EUKA</name>
<evidence type="ECO:0000256" key="1">
    <source>
        <dbReference type="SAM" id="MobiDB-lite"/>
    </source>
</evidence>
<feature type="region of interest" description="Disordered" evidence="1">
    <location>
        <begin position="41"/>
        <end position="87"/>
    </location>
</feature>
<proteinExistence type="predicted"/>
<organism evidence="2">
    <name type="scientific">Haptolina brevifila</name>
    <dbReference type="NCBI Taxonomy" id="156173"/>
    <lineage>
        <taxon>Eukaryota</taxon>
        <taxon>Haptista</taxon>
        <taxon>Haptophyta</taxon>
        <taxon>Prymnesiophyceae</taxon>
        <taxon>Prymnesiales</taxon>
        <taxon>Prymnesiaceae</taxon>
        <taxon>Haptolina</taxon>
    </lineage>
</organism>
<evidence type="ECO:0000313" key="2">
    <source>
        <dbReference type="EMBL" id="CAD9449306.1"/>
    </source>
</evidence>
<gene>
    <name evidence="2" type="ORF">CBRE1094_LOCUS15542</name>
</gene>
<sequence>MTEEASVLIKDAVEGIADAWARSDTELRPRAQAAVRQGLEDVLQEEVAPEGDEGTEGVEGARTKAQAQSSDAPRPGQRKGGMAGGFDATGAFLRGLLTAEKEPGPVK</sequence>
<reference evidence="2" key="1">
    <citation type="submission" date="2021-01" db="EMBL/GenBank/DDBJ databases">
        <authorList>
            <person name="Corre E."/>
            <person name="Pelletier E."/>
            <person name="Niang G."/>
            <person name="Scheremetjew M."/>
            <person name="Finn R."/>
            <person name="Kale V."/>
            <person name="Holt S."/>
            <person name="Cochrane G."/>
            <person name="Meng A."/>
            <person name="Brown T."/>
            <person name="Cohen L."/>
        </authorList>
    </citation>
    <scope>NUCLEOTIDE SEQUENCE</scope>
    <source>
        <strain evidence="2">UTEX LB 985</strain>
    </source>
</reference>
<feature type="compositionally biased region" description="Acidic residues" evidence="1">
    <location>
        <begin position="42"/>
        <end position="56"/>
    </location>
</feature>
<protein>
    <submittedName>
        <fullName evidence="2">Uncharacterized protein</fullName>
    </submittedName>
</protein>
<dbReference type="EMBL" id="HBGU01028558">
    <property type="protein sequence ID" value="CAD9449306.1"/>
    <property type="molecule type" value="Transcribed_RNA"/>
</dbReference>